<dbReference type="CDD" id="cd16415">
    <property type="entry name" value="HAD_dREG-2_like"/>
    <property type="match status" value="1"/>
</dbReference>
<dbReference type="NCBIfam" id="TIGR01549">
    <property type="entry name" value="HAD-SF-IA-v1"/>
    <property type="match status" value="1"/>
</dbReference>
<dbReference type="Gene3D" id="1.10.150.720">
    <property type="entry name" value="Haloacid dehalogenase-like hydrolase"/>
    <property type="match status" value="1"/>
</dbReference>
<dbReference type="InterPro" id="IPR036412">
    <property type="entry name" value="HAD-like_sf"/>
</dbReference>
<dbReference type="SFLD" id="SFLDS00003">
    <property type="entry name" value="Haloacid_Dehalogenase"/>
    <property type="match status" value="1"/>
</dbReference>
<dbReference type="EMBL" id="BTSY01000003">
    <property type="protein sequence ID" value="GMT19454.1"/>
    <property type="molecule type" value="Genomic_DNA"/>
</dbReference>
<dbReference type="InterPro" id="IPR006439">
    <property type="entry name" value="HAD-SF_hydro_IA"/>
</dbReference>
<dbReference type="AlphaFoldDB" id="A0AAV5VM30"/>
<dbReference type="InterPro" id="IPR011949">
    <property type="entry name" value="HAD-SF_hydro_IA_REG-2-like"/>
</dbReference>
<evidence type="ECO:0000313" key="1">
    <source>
        <dbReference type="EMBL" id="GMT19454.1"/>
    </source>
</evidence>
<evidence type="ECO:0000313" key="2">
    <source>
        <dbReference type="Proteomes" id="UP001432322"/>
    </source>
</evidence>
<dbReference type="Gene3D" id="3.40.50.1000">
    <property type="entry name" value="HAD superfamily/HAD-like"/>
    <property type="match status" value="1"/>
</dbReference>
<dbReference type="GO" id="GO:0005634">
    <property type="term" value="C:nucleus"/>
    <property type="evidence" value="ECO:0007669"/>
    <property type="project" value="TreeGrafter"/>
</dbReference>
<dbReference type="InterPro" id="IPR051828">
    <property type="entry name" value="HAD-like_hydrolase_domain"/>
</dbReference>
<dbReference type="PANTHER" id="PTHR46191:SF2">
    <property type="entry name" value="HALOACID DEHALOGENASE-LIKE HYDROLASE DOMAIN-CONTAINING PROTEIN 3"/>
    <property type="match status" value="1"/>
</dbReference>
<dbReference type="InterPro" id="IPR023214">
    <property type="entry name" value="HAD_sf"/>
</dbReference>
<reference evidence="1" key="1">
    <citation type="submission" date="2023-10" db="EMBL/GenBank/DDBJ databases">
        <title>Genome assembly of Pristionchus species.</title>
        <authorList>
            <person name="Yoshida K."/>
            <person name="Sommer R.J."/>
        </authorList>
    </citation>
    <scope>NUCLEOTIDE SEQUENCE</scope>
    <source>
        <strain evidence="1">RS5133</strain>
    </source>
</reference>
<comment type="caution">
    <text evidence="1">The sequence shown here is derived from an EMBL/GenBank/DDBJ whole genome shotgun (WGS) entry which is preliminary data.</text>
</comment>
<organism evidence="1 2">
    <name type="scientific">Pristionchus fissidentatus</name>
    <dbReference type="NCBI Taxonomy" id="1538716"/>
    <lineage>
        <taxon>Eukaryota</taxon>
        <taxon>Metazoa</taxon>
        <taxon>Ecdysozoa</taxon>
        <taxon>Nematoda</taxon>
        <taxon>Chromadorea</taxon>
        <taxon>Rhabditida</taxon>
        <taxon>Rhabditina</taxon>
        <taxon>Diplogasteromorpha</taxon>
        <taxon>Diplogasteroidea</taxon>
        <taxon>Neodiplogasteridae</taxon>
        <taxon>Pristionchus</taxon>
    </lineage>
</organism>
<sequence length="242" mass="26966">MTIPRIPPVVQVLSLDAMNTLIKPRIPIASTYARFARSYNVNVDESALTAAFPSLFKSLSECSPCYGFNNGGPLKWWNSLIVHAMEKAGSGSIQPEIASKISTELYDYYTLGDAWQLVDEEIPSVLSRLRLKGIGICVVSNFDTRLKPILTSMGLADHFQMIVLSGELGIEKPDIRVFDTVLRHFSLRDPSTLLHIGDDLEKDYRAAKSMGARALLLDPKNKHVDTVPQHDRLTSFSQLNVY</sequence>
<dbReference type="SFLD" id="SFLDG01129">
    <property type="entry name" value="C1.5:_HAD__Beta-PGM__Phosphata"/>
    <property type="match status" value="1"/>
</dbReference>
<accession>A0AAV5VM30</accession>
<dbReference type="InterPro" id="IPR044924">
    <property type="entry name" value="HAD-SF_hydro_IA_REG-2-like_cap"/>
</dbReference>
<dbReference type="SUPFAM" id="SSF56784">
    <property type="entry name" value="HAD-like"/>
    <property type="match status" value="1"/>
</dbReference>
<dbReference type="Proteomes" id="UP001432322">
    <property type="component" value="Unassembled WGS sequence"/>
</dbReference>
<protein>
    <recommendedName>
        <fullName evidence="3">Hydrolase</fullName>
    </recommendedName>
</protein>
<dbReference type="NCBIfam" id="TIGR02252">
    <property type="entry name" value="DREG-2"/>
    <property type="match status" value="1"/>
</dbReference>
<gene>
    <name evidence="1" type="ORF">PFISCL1PPCAC_10751</name>
</gene>
<keyword evidence="2" id="KW-1185">Reference proteome</keyword>
<dbReference type="Pfam" id="PF00702">
    <property type="entry name" value="Hydrolase"/>
    <property type="match status" value="1"/>
</dbReference>
<dbReference type="PANTHER" id="PTHR46191">
    <property type="match status" value="1"/>
</dbReference>
<proteinExistence type="predicted"/>
<evidence type="ECO:0008006" key="3">
    <source>
        <dbReference type="Google" id="ProtNLM"/>
    </source>
</evidence>
<name>A0AAV5VM30_9BILA</name>